<dbReference type="EMBL" id="JACCJC010000114">
    <property type="protein sequence ID" value="KAF6224654.1"/>
    <property type="molecule type" value="Genomic_DNA"/>
</dbReference>
<dbReference type="InterPro" id="IPR015421">
    <property type="entry name" value="PyrdxlP-dep_Trfase_major"/>
</dbReference>
<dbReference type="Gene3D" id="3.40.640.10">
    <property type="entry name" value="Type I PLP-dependent aspartate aminotransferase-like (Major domain)"/>
    <property type="match status" value="1"/>
</dbReference>
<dbReference type="Proteomes" id="UP000578531">
    <property type="component" value="Unassembled WGS sequence"/>
</dbReference>
<dbReference type="GO" id="GO:0008483">
    <property type="term" value="F:transaminase activity"/>
    <property type="evidence" value="ECO:0007669"/>
    <property type="project" value="InterPro"/>
</dbReference>
<feature type="region of interest" description="Disordered" evidence="1">
    <location>
        <begin position="1"/>
        <end position="21"/>
    </location>
</feature>
<proteinExistence type="predicted"/>
<dbReference type="RefSeq" id="XP_037158352.1">
    <property type="nucleotide sequence ID" value="XM_037314756.1"/>
</dbReference>
<comment type="caution">
    <text evidence="2">The sequence shown here is derived from an EMBL/GenBank/DDBJ whole genome shotgun (WGS) entry which is preliminary data.</text>
</comment>
<dbReference type="OrthoDB" id="406765at2759"/>
<sequence length="560" mass="63560">MDVTDGKARKRSNQHTATSHCPQCGVGRNEFHKSNRPGQGLFSKHCSLCLGNDLTGKPRHFGECLICHKDVSQSSSEAVYKHYQEKHNQLLTQDRTIHHLHREVCPEDYPDLDFNQHYGLLLTRQNCFRDKINKPLTEYWRTFVGTPTLIYNELRDIRDHYREAFSNFFGADPITLHGHVSDAANPLLITSLIQHLKNNISPEDSEKSAYDAFKLRKEQTRSPNLAIMEGSYGTGFGPLAYNAPCPWSSTVACGTKPVVVRMGSGEIDQQVKRAKAKHCVALLVEIVRARDGCVMTAEQWEMTVQACRKHRMILIVDEAMTAIRCGAPFAHQLPEYERHGRPDFILFGKGIRTNGIAIDWKGVNVGILRKITAEEQVDVVVMWQKRFTEIAPPEILLQSWGIIALAQQQDWPQRSIRIGQTLRTILMSFGLKATSIWGLHSLIWLRRGESAVDDSAVMSANAGPHYTRWLPVMDTVMMSEEEMRNKVFGLGSLTHRRQVVEYFLNKGWWLGYCSRCGDTMETGEDREGVRDRCMVCFARPCEVCESGPHKCFAVGVERRG</sequence>
<dbReference type="AlphaFoldDB" id="A0A8H6CJH6"/>
<evidence type="ECO:0000256" key="1">
    <source>
        <dbReference type="SAM" id="MobiDB-lite"/>
    </source>
</evidence>
<name>A0A8H6CJH6_9LECA</name>
<dbReference type="InterPro" id="IPR015424">
    <property type="entry name" value="PyrdxlP-dep_Trfase"/>
</dbReference>
<dbReference type="GeneID" id="59294559"/>
<protein>
    <submittedName>
        <fullName evidence="2">Uncharacterized protein</fullName>
    </submittedName>
</protein>
<accession>A0A8H6CJH6</accession>
<dbReference type="GO" id="GO:0030170">
    <property type="term" value="F:pyridoxal phosphate binding"/>
    <property type="evidence" value="ECO:0007669"/>
    <property type="project" value="InterPro"/>
</dbReference>
<organism evidence="2 3">
    <name type="scientific">Letharia columbiana</name>
    <dbReference type="NCBI Taxonomy" id="112416"/>
    <lineage>
        <taxon>Eukaryota</taxon>
        <taxon>Fungi</taxon>
        <taxon>Dikarya</taxon>
        <taxon>Ascomycota</taxon>
        <taxon>Pezizomycotina</taxon>
        <taxon>Lecanoromycetes</taxon>
        <taxon>OSLEUM clade</taxon>
        <taxon>Lecanoromycetidae</taxon>
        <taxon>Lecanorales</taxon>
        <taxon>Lecanorineae</taxon>
        <taxon>Parmeliaceae</taxon>
        <taxon>Letharia</taxon>
    </lineage>
</organism>
<reference evidence="2 3" key="1">
    <citation type="journal article" date="2020" name="Genomics">
        <title>Complete, high-quality genomes from long-read metagenomic sequencing of two wolf lichen thalli reveals enigmatic genome architecture.</title>
        <authorList>
            <person name="McKenzie S.K."/>
            <person name="Walston R.F."/>
            <person name="Allen J.L."/>
        </authorList>
    </citation>
    <scope>NUCLEOTIDE SEQUENCE [LARGE SCALE GENOMIC DNA]</scope>
    <source>
        <strain evidence="2">WasteWater2</strain>
    </source>
</reference>
<evidence type="ECO:0000313" key="2">
    <source>
        <dbReference type="EMBL" id="KAF6224654.1"/>
    </source>
</evidence>
<dbReference type="SUPFAM" id="SSF53383">
    <property type="entry name" value="PLP-dependent transferases"/>
    <property type="match status" value="1"/>
</dbReference>
<dbReference type="InterPro" id="IPR005814">
    <property type="entry name" value="Aminotrans_3"/>
</dbReference>
<dbReference type="Pfam" id="PF00202">
    <property type="entry name" value="Aminotran_3"/>
    <property type="match status" value="1"/>
</dbReference>
<gene>
    <name evidence="2" type="ORF">HO173_012926</name>
</gene>
<keyword evidence="3" id="KW-1185">Reference proteome</keyword>
<evidence type="ECO:0000313" key="3">
    <source>
        <dbReference type="Proteomes" id="UP000578531"/>
    </source>
</evidence>